<name>A0A5F9D2Z6_RABIT</name>
<organism evidence="2 3">
    <name type="scientific">Oryctolagus cuniculus</name>
    <name type="common">Rabbit</name>
    <dbReference type="NCBI Taxonomy" id="9986"/>
    <lineage>
        <taxon>Eukaryota</taxon>
        <taxon>Metazoa</taxon>
        <taxon>Chordata</taxon>
        <taxon>Craniata</taxon>
        <taxon>Vertebrata</taxon>
        <taxon>Euteleostomi</taxon>
        <taxon>Mammalia</taxon>
        <taxon>Eutheria</taxon>
        <taxon>Euarchontoglires</taxon>
        <taxon>Glires</taxon>
        <taxon>Lagomorpha</taxon>
        <taxon>Leporidae</taxon>
        <taxon>Oryctolagus</taxon>
    </lineage>
</organism>
<reference evidence="2 3" key="1">
    <citation type="journal article" date="2011" name="Nature">
        <title>A high-resolution map of human evolutionary constraint using 29 mammals.</title>
        <authorList>
            <person name="Lindblad-Toh K."/>
            <person name="Garber M."/>
            <person name="Zuk O."/>
            <person name="Lin M.F."/>
            <person name="Parker B.J."/>
            <person name="Washietl S."/>
            <person name="Kheradpour P."/>
            <person name="Ernst J."/>
            <person name="Jordan G."/>
            <person name="Mauceli E."/>
            <person name="Ward L.D."/>
            <person name="Lowe C.B."/>
            <person name="Holloway A.K."/>
            <person name="Clamp M."/>
            <person name="Gnerre S."/>
            <person name="Alfoldi J."/>
            <person name="Beal K."/>
            <person name="Chang J."/>
            <person name="Clawson H."/>
            <person name="Cuff J."/>
            <person name="Di Palma F."/>
            <person name="Fitzgerald S."/>
            <person name="Flicek P."/>
            <person name="Guttman M."/>
            <person name="Hubisz M.J."/>
            <person name="Jaffe D.B."/>
            <person name="Jungreis I."/>
            <person name="Kent W.J."/>
            <person name="Kostka D."/>
            <person name="Lara M."/>
            <person name="Martins A.L."/>
            <person name="Massingham T."/>
            <person name="Moltke I."/>
            <person name="Raney B.J."/>
            <person name="Rasmussen M.D."/>
            <person name="Robinson J."/>
            <person name="Stark A."/>
            <person name="Vilella A.J."/>
            <person name="Wen J."/>
            <person name="Xie X."/>
            <person name="Zody M.C."/>
            <person name="Baldwin J."/>
            <person name="Bloom T."/>
            <person name="Chin C.W."/>
            <person name="Heiman D."/>
            <person name="Nicol R."/>
            <person name="Nusbaum C."/>
            <person name="Young S."/>
            <person name="Wilkinson J."/>
            <person name="Worley K.C."/>
            <person name="Kovar C.L."/>
            <person name="Muzny D.M."/>
            <person name="Gibbs R.A."/>
            <person name="Cree A."/>
            <person name="Dihn H.H."/>
            <person name="Fowler G."/>
            <person name="Jhangiani S."/>
            <person name="Joshi V."/>
            <person name="Lee S."/>
            <person name="Lewis L.R."/>
            <person name="Nazareth L.V."/>
            <person name="Okwuonu G."/>
            <person name="Santibanez J."/>
            <person name="Warren W.C."/>
            <person name="Mardis E.R."/>
            <person name="Weinstock G.M."/>
            <person name="Wilson R.K."/>
            <person name="Delehaunty K."/>
            <person name="Dooling D."/>
            <person name="Fronik C."/>
            <person name="Fulton L."/>
            <person name="Fulton B."/>
            <person name="Graves T."/>
            <person name="Minx P."/>
            <person name="Sodergren E."/>
            <person name="Birney E."/>
            <person name="Margulies E.H."/>
            <person name="Herrero J."/>
            <person name="Green E.D."/>
            <person name="Haussler D."/>
            <person name="Siepel A."/>
            <person name="Goldman N."/>
            <person name="Pollard K.S."/>
            <person name="Pedersen J.S."/>
            <person name="Lander E.S."/>
            <person name="Kellis M."/>
        </authorList>
    </citation>
    <scope>NUCLEOTIDE SEQUENCE [LARGE SCALE GENOMIC DNA]</scope>
    <source>
        <strain evidence="3">Thorbecke</strain>
    </source>
</reference>
<dbReference type="PANTHER" id="PTHR34347:SF1">
    <property type="entry name" value="DNA REPAIR-SCAFFOLDING PROTEIN"/>
    <property type="match status" value="1"/>
</dbReference>
<dbReference type="GO" id="GO:0000228">
    <property type="term" value="C:nuclear chromosome"/>
    <property type="evidence" value="ECO:0007669"/>
    <property type="project" value="TreeGrafter"/>
</dbReference>
<dbReference type="Proteomes" id="UP000001811">
    <property type="component" value="Unplaced"/>
</dbReference>
<dbReference type="InterPro" id="IPR028026">
    <property type="entry name" value="DUF4502"/>
</dbReference>
<dbReference type="Pfam" id="PF14950">
    <property type="entry name" value="DUF4502"/>
    <property type="match status" value="1"/>
</dbReference>
<proteinExistence type="predicted"/>
<reference evidence="2" key="3">
    <citation type="submission" date="2025-09" db="UniProtKB">
        <authorList>
            <consortium name="Ensembl"/>
        </authorList>
    </citation>
    <scope>IDENTIFICATION</scope>
    <source>
        <strain evidence="2">Thorbecke</strain>
    </source>
</reference>
<protein>
    <recommendedName>
        <fullName evidence="1">DUF4502 domain-containing protein</fullName>
    </recommendedName>
</protein>
<accession>A0A5F9D2Z6</accession>
<dbReference type="PANTHER" id="PTHR34347">
    <property type="entry name" value="DNA REPAIR-SCAFFOLDING PROTEIN SPIDR"/>
    <property type="match status" value="1"/>
</dbReference>
<dbReference type="Bgee" id="ENSOCUG00000030900">
    <property type="expression patterns" value="Expressed in testis"/>
</dbReference>
<reference evidence="2" key="2">
    <citation type="submission" date="2025-08" db="UniProtKB">
        <authorList>
            <consortium name="Ensembl"/>
        </authorList>
    </citation>
    <scope>IDENTIFICATION</scope>
    <source>
        <strain evidence="2">Thorbecke</strain>
    </source>
</reference>
<evidence type="ECO:0000313" key="2">
    <source>
        <dbReference type="Ensembl" id="ENSOCUP00000040237.1"/>
    </source>
</evidence>
<dbReference type="Ensembl" id="ENSOCUT00000061052.1">
    <property type="protein sequence ID" value="ENSOCUP00000040237.1"/>
    <property type="gene ID" value="ENSOCUG00000030900.1"/>
</dbReference>
<dbReference type="AlphaFoldDB" id="A0A5F9D2Z6"/>
<evidence type="ECO:0000259" key="1">
    <source>
        <dbReference type="Pfam" id="PF14950"/>
    </source>
</evidence>
<dbReference type="InParanoid" id="A0A5F9D2Z6"/>
<dbReference type="GO" id="GO:0000724">
    <property type="term" value="P:double-strand break repair via homologous recombination"/>
    <property type="evidence" value="ECO:0007669"/>
    <property type="project" value="TreeGrafter"/>
</dbReference>
<keyword evidence="3" id="KW-1185">Reference proteome</keyword>
<evidence type="ECO:0000313" key="3">
    <source>
        <dbReference type="Proteomes" id="UP000001811"/>
    </source>
</evidence>
<dbReference type="GO" id="GO:0070202">
    <property type="term" value="P:regulation of establishment of protein localization to chromosome"/>
    <property type="evidence" value="ECO:0007669"/>
    <property type="project" value="TreeGrafter"/>
</dbReference>
<dbReference type="STRING" id="9986.ENSOCUP00000040237"/>
<sequence length="114" mass="12572">DVGRFPVASVLVDSRCALWLEPRPRLLPRHRRKKNRGIEYPSFPGDGPLPCRGAGIRTGGAAVSLLESWRRCGEGFQDTSGTPSLLTAEKKTITEKYPELSPRPKEGNITLMIS</sequence>
<feature type="domain" description="DUF4502" evidence="1">
    <location>
        <begin position="31"/>
        <end position="106"/>
    </location>
</feature>
<dbReference type="InterPro" id="IPR053054">
    <property type="entry name" value="DNA_repair-scaffolding"/>
</dbReference>
<dbReference type="GO" id="GO:0005654">
    <property type="term" value="C:nucleoplasm"/>
    <property type="evidence" value="ECO:0007669"/>
    <property type="project" value="TreeGrafter"/>
</dbReference>
<dbReference type="GeneTree" id="ENSGT00950000185210"/>